<dbReference type="InterPro" id="IPR017871">
    <property type="entry name" value="ABC_transporter-like_CS"/>
</dbReference>
<keyword evidence="3 5" id="KW-0067">ATP-binding</keyword>
<dbReference type="Pfam" id="PF00005">
    <property type="entry name" value="ABC_tran"/>
    <property type="match status" value="1"/>
</dbReference>
<dbReference type="RefSeq" id="WP_277089927.1">
    <property type="nucleotide sequence ID" value="NZ_JAKVJG010000001.1"/>
</dbReference>
<organism evidence="5 6">
    <name type="scientific">Acinetobacter gerneri</name>
    <dbReference type="NCBI Taxonomy" id="202952"/>
    <lineage>
        <taxon>Bacteria</taxon>
        <taxon>Pseudomonadati</taxon>
        <taxon>Pseudomonadota</taxon>
        <taxon>Gammaproteobacteria</taxon>
        <taxon>Moraxellales</taxon>
        <taxon>Moraxellaceae</taxon>
        <taxon>Acinetobacter</taxon>
    </lineage>
</organism>
<dbReference type="PANTHER" id="PTHR42781:SF4">
    <property type="entry name" value="SPERMIDINE_PUTRESCINE IMPORT ATP-BINDING PROTEIN POTA"/>
    <property type="match status" value="1"/>
</dbReference>
<dbReference type="Proteomes" id="UP001243195">
    <property type="component" value="Unassembled WGS sequence"/>
</dbReference>
<proteinExistence type="predicted"/>
<comment type="caution">
    <text evidence="5">The sequence shown here is derived from an EMBL/GenBank/DDBJ whole genome shotgun (WGS) entry which is preliminary data.</text>
</comment>
<dbReference type="EMBL" id="JAVIDA010000010">
    <property type="protein sequence ID" value="MDQ9071642.1"/>
    <property type="molecule type" value="Genomic_DNA"/>
</dbReference>
<keyword evidence="2" id="KW-0547">Nucleotide-binding</keyword>
<evidence type="ECO:0000256" key="3">
    <source>
        <dbReference type="ARBA" id="ARBA00022840"/>
    </source>
</evidence>
<dbReference type="InterPro" id="IPR003439">
    <property type="entry name" value="ABC_transporter-like_ATP-bd"/>
</dbReference>
<feature type="domain" description="ABC transporter" evidence="4">
    <location>
        <begin position="4"/>
        <end position="223"/>
    </location>
</feature>
<dbReference type="PROSITE" id="PS50893">
    <property type="entry name" value="ABC_TRANSPORTER_2"/>
    <property type="match status" value="1"/>
</dbReference>
<dbReference type="SMART" id="SM00382">
    <property type="entry name" value="AAA"/>
    <property type="match status" value="1"/>
</dbReference>
<dbReference type="GO" id="GO:0005524">
    <property type="term" value="F:ATP binding"/>
    <property type="evidence" value="ECO:0007669"/>
    <property type="project" value="UniProtKB-KW"/>
</dbReference>
<keyword evidence="1" id="KW-0813">Transport</keyword>
<dbReference type="GO" id="GO:0016887">
    <property type="term" value="F:ATP hydrolysis activity"/>
    <property type="evidence" value="ECO:0007669"/>
    <property type="project" value="InterPro"/>
</dbReference>
<protein>
    <submittedName>
        <fullName evidence="5">ATP-binding cassette domain-containing protein</fullName>
    </submittedName>
</protein>
<dbReference type="AlphaFoldDB" id="A0AAW8JHZ5"/>
<reference evidence="5" key="1">
    <citation type="submission" date="2023-08" db="EMBL/GenBank/DDBJ databases">
        <title>Emergence of clinically-relevant ST2 carbapenem-resistant Acinetobacter baumannii strains in hospital sewages in Zhejiang, East of China.</title>
        <authorList>
            <person name="Kaichao C."/>
            <person name="Zhang R."/>
        </authorList>
    </citation>
    <scope>NUCLEOTIDE SEQUENCE</scope>
    <source>
        <strain evidence="5">M-SY-60</strain>
    </source>
</reference>
<dbReference type="InterPro" id="IPR027417">
    <property type="entry name" value="P-loop_NTPase"/>
</dbReference>
<evidence type="ECO:0000313" key="5">
    <source>
        <dbReference type="EMBL" id="MDQ9071642.1"/>
    </source>
</evidence>
<gene>
    <name evidence="5" type="ORF">RFH51_09245</name>
</gene>
<evidence type="ECO:0000256" key="1">
    <source>
        <dbReference type="ARBA" id="ARBA00022448"/>
    </source>
</evidence>
<dbReference type="InterPro" id="IPR050093">
    <property type="entry name" value="ABC_SmlMolc_Importer"/>
</dbReference>
<dbReference type="Gene3D" id="3.40.50.300">
    <property type="entry name" value="P-loop containing nucleotide triphosphate hydrolases"/>
    <property type="match status" value="1"/>
</dbReference>
<dbReference type="PROSITE" id="PS00211">
    <property type="entry name" value="ABC_TRANSPORTER_1"/>
    <property type="match status" value="1"/>
</dbReference>
<dbReference type="SUPFAM" id="SSF52540">
    <property type="entry name" value="P-loop containing nucleoside triphosphate hydrolases"/>
    <property type="match status" value="1"/>
</dbReference>
<dbReference type="InterPro" id="IPR003593">
    <property type="entry name" value="AAA+_ATPase"/>
</dbReference>
<sequence length="224" mass="25609">MSNLYDVKISQRSTDKHTILLDCEFSSNSDSIVIMGKSGAGKSLFLKSLTGLVTPDTGFIHFKERCLYDKKNRINIPIRHRKISYLFQDLALFPHLTVAQNIALAFRPSVFSLSKKQSESLVKHWLESIDLKAYKSHFPHQLSGGQKQRVALARSLAAKPDLVLLDEPFSALDQDLRKEMRAFVKYIVQQQNIPYLLVTHDPEDAKFFAKELWMMQQGKLSLVN</sequence>
<name>A0AAW8JHZ5_9GAMM</name>
<accession>A0AAW8JHZ5</accession>
<evidence type="ECO:0000259" key="4">
    <source>
        <dbReference type="PROSITE" id="PS50893"/>
    </source>
</evidence>
<evidence type="ECO:0000313" key="6">
    <source>
        <dbReference type="Proteomes" id="UP001243195"/>
    </source>
</evidence>
<dbReference type="PANTHER" id="PTHR42781">
    <property type="entry name" value="SPERMIDINE/PUTRESCINE IMPORT ATP-BINDING PROTEIN POTA"/>
    <property type="match status" value="1"/>
</dbReference>
<evidence type="ECO:0000256" key="2">
    <source>
        <dbReference type="ARBA" id="ARBA00022741"/>
    </source>
</evidence>